<comment type="caution">
    <text evidence="5">The sequence shown here is derived from an EMBL/GenBank/DDBJ whole genome shotgun (WGS) entry which is preliminary data.</text>
</comment>
<sequence>MTQAARDLLPSLTEIEQAASVVYGGMAPTPQLSWPLLNQALGAQVWVKHENHAPTGAFKVRGGMVYMDKLVRARPQLSGVISATRGNHGQSVGLAASRFGVPATIVVPEGNSREKNAAMRALGVTLIERGSEFQESREYAQQLAQDQQLHMIPSFHRDLVAGVSTYWMELFAAQPDLDVVLVPIGQGSGMCGAVAARNALGLKTRVIGVVSAHALAYKLSFEQRRKIESPVSTRIADGVACRVPDDASLEVLLAEVDDVVAVTDDEVMDAMKMAFIATHNAAEGAGACALAAALQLRARLRGRKIGLTLSGGNVDHDVFARVLMRESAVSAELQAPAQVLPLPQRRTA</sequence>
<gene>
    <name evidence="5" type="primary">tdcB_2</name>
    <name evidence="5" type="ORF">GAK35_02691</name>
</gene>
<dbReference type="InterPro" id="IPR036052">
    <property type="entry name" value="TrpB-like_PALP_sf"/>
</dbReference>
<protein>
    <submittedName>
        <fullName evidence="5">L-threonine dehydratase catabolic TdcB</fullName>
    </submittedName>
</protein>
<dbReference type="GO" id="GO:0006567">
    <property type="term" value="P:L-threonine catabolic process"/>
    <property type="evidence" value="ECO:0007669"/>
    <property type="project" value="TreeGrafter"/>
</dbReference>
<feature type="domain" description="Tryptophan synthase beta chain-like PALP" evidence="4">
    <location>
        <begin position="25"/>
        <end position="311"/>
    </location>
</feature>
<keyword evidence="2" id="KW-0663">Pyridoxal phosphate</keyword>
<dbReference type="Pfam" id="PF00291">
    <property type="entry name" value="PALP"/>
    <property type="match status" value="1"/>
</dbReference>
<evidence type="ECO:0000313" key="5">
    <source>
        <dbReference type="EMBL" id="KAF1042485.1"/>
    </source>
</evidence>
<comment type="cofactor">
    <cofactor evidence="1">
        <name>pyridoxal 5'-phosphate</name>
        <dbReference type="ChEBI" id="CHEBI:597326"/>
    </cofactor>
</comment>
<evidence type="ECO:0000256" key="3">
    <source>
        <dbReference type="ARBA" id="ARBA00023239"/>
    </source>
</evidence>
<dbReference type="GO" id="GO:0009097">
    <property type="term" value="P:isoleucine biosynthetic process"/>
    <property type="evidence" value="ECO:0007669"/>
    <property type="project" value="TreeGrafter"/>
</dbReference>
<evidence type="ECO:0000259" key="4">
    <source>
        <dbReference type="Pfam" id="PF00291"/>
    </source>
</evidence>
<organism evidence="5 6">
    <name type="scientific">Herbaspirillum frisingense</name>
    <dbReference type="NCBI Taxonomy" id="92645"/>
    <lineage>
        <taxon>Bacteria</taxon>
        <taxon>Pseudomonadati</taxon>
        <taxon>Pseudomonadota</taxon>
        <taxon>Betaproteobacteria</taxon>
        <taxon>Burkholderiales</taxon>
        <taxon>Oxalobacteraceae</taxon>
        <taxon>Herbaspirillum</taxon>
    </lineage>
</organism>
<dbReference type="PANTHER" id="PTHR48078">
    <property type="entry name" value="THREONINE DEHYDRATASE, MITOCHONDRIAL-RELATED"/>
    <property type="match status" value="1"/>
</dbReference>
<dbReference type="Gene3D" id="3.40.50.1100">
    <property type="match status" value="2"/>
</dbReference>
<evidence type="ECO:0000256" key="1">
    <source>
        <dbReference type="ARBA" id="ARBA00001933"/>
    </source>
</evidence>
<name>A0A7V8FVQ6_9BURK</name>
<reference evidence="6" key="1">
    <citation type="journal article" date="2020" name="MBio">
        <title>Horizontal gene transfer to a defensive symbiont with a reduced genome amongst a multipartite beetle microbiome.</title>
        <authorList>
            <person name="Waterworth S.C."/>
            <person name="Florez L.V."/>
            <person name="Rees E.R."/>
            <person name="Hertweck C."/>
            <person name="Kaltenpoth M."/>
            <person name="Kwan J.C."/>
        </authorList>
    </citation>
    <scope>NUCLEOTIDE SEQUENCE [LARGE SCALE GENOMIC DNA]</scope>
</reference>
<dbReference type="AlphaFoldDB" id="A0A7V8FVQ6"/>
<proteinExistence type="predicted"/>
<keyword evidence="3" id="KW-0456">Lyase</keyword>
<accession>A0A7V8FVQ6</accession>
<dbReference type="InterPro" id="IPR050147">
    <property type="entry name" value="Ser/Thr_Dehydratase"/>
</dbReference>
<dbReference type="GO" id="GO:0006565">
    <property type="term" value="P:L-serine catabolic process"/>
    <property type="evidence" value="ECO:0007669"/>
    <property type="project" value="TreeGrafter"/>
</dbReference>
<dbReference type="PANTHER" id="PTHR48078:SF7">
    <property type="entry name" value="BLL6502 PROTEIN"/>
    <property type="match status" value="1"/>
</dbReference>
<dbReference type="EMBL" id="WNDX01000082">
    <property type="protein sequence ID" value="KAF1042485.1"/>
    <property type="molecule type" value="Genomic_DNA"/>
</dbReference>
<dbReference type="GO" id="GO:0004794">
    <property type="term" value="F:threonine deaminase activity"/>
    <property type="evidence" value="ECO:0007669"/>
    <property type="project" value="TreeGrafter"/>
</dbReference>
<dbReference type="SUPFAM" id="SSF53686">
    <property type="entry name" value="Tryptophan synthase beta subunit-like PLP-dependent enzymes"/>
    <property type="match status" value="1"/>
</dbReference>
<evidence type="ECO:0000256" key="2">
    <source>
        <dbReference type="ARBA" id="ARBA00022898"/>
    </source>
</evidence>
<evidence type="ECO:0000313" key="6">
    <source>
        <dbReference type="Proteomes" id="UP000462435"/>
    </source>
</evidence>
<dbReference type="InterPro" id="IPR001926">
    <property type="entry name" value="TrpB-like_PALP"/>
</dbReference>
<dbReference type="NCBIfam" id="NF004771">
    <property type="entry name" value="PRK06110.1"/>
    <property type="match status" value="1"/>
</dbReference>
<dbReference type="GO" id="GO:0003941">
    <property type="term" value="F:L-serine ammonia-lyase activity"/>
    <property type="evidence" value="ECO:0007669"/>
    <property type="project" value="TreeGrafter"/>
</dbReference>
<dbReference type="Proteomes" id="UP000462435">
    <property type="component" value="Unassembled WGS sequence"/>
</dbReference>